<keyword evidence="2" id="KW-1185">Reference proteome</keyword>
<evidence type="ECO:0000313" key="1">
    <source>
        <dbReference type="EMBL" id="WOL16750.1"/>
    </source>
</evidence>
<evidence type="ECO:0000313" key="2">
    <source>
        <dbReference type="Proteomes" id="UP001327560"/>
    </source>
</evidence>
<protein>
    <submittedName>
        <fullName evidence="1">Uncharacterized protein</fullName>
    </submittedName>
</protein>
<name>A0AAQ3KY35_9LILI</name>
<reference evidence="1 2" key="1">
    <citation type="submission" date="2023-10" db="EMBL/GenBank/DDBJ databases">
        <title>Chromosome-scale genome assembly provides insights into flower coloration mechanisms of Canna indica.</title>
        <authorList>
            <person name="Li C."/>
        </authorList>
    </citation>
    <scope>NUCLEOTIDE SEQUENCE [LARGE SCALE GENOMIC DNA]</scope>
    <source>
        <tissue evidence="1">Flower</tissue>
    </source>
</reference>
<dbReference type="Proteomes" id="UP001327560">
    <property type="component" value="Chromosome 8"/>
</dbReference>
<dbReference type="EMBL" id="CP136897">
    <property type="protein sequence ID" value="WOL16750.1"/>
    <property type="molecule type" value="Genomic_DNA"/>
</dbReference>
<gene>
    <name evidence="1" type="ORF">Cni_G25538</name>
</gene>
<sequence length="319" mass="36325">MAKRILPLLNEESVGWVRLYKAKYGSSHPWGETNRRRTSEQYRVVLNCLANIREGLGIRIANGKKTKVWEDPWLFDIPLNVWPTFIDISELRKFDKVAELLGNVKGKIQKESAGEKITDKQGYLMVYCDAAWKWETSGYKTGRGFVVLKNGECLFEKNEIEYAADCEKALKMLKGELKTPWHLEGLKNRIWNVAMDISVVGWFHINRNCNLRARSLAIDALYRNVVFEERYNNSVNEDSLYVAEQNLYTGAGSVIKEWLTPALTNTSFHAFFIASRYSRTSLATSYGAQNPSVEVVDAEVTAVGVEEDGEGSSFPDEER</sequence>
<proteinExistence type="predicted"/>
<dbReference type="AlphaFoldDB" id="A0AAQ3KY35"/>
<accession>A0AAQ3KY35</accession>
<organism evidence="1 2">
    <name type="scientific">Canna indica</name>
    <name type="common">Indian-shot</name>
    <dbReference type="NCBI Taxonomy" id="4628"/>
    <lineage>
        <taxon>Eukaryota</taxon>
        <taxon>Viridiplantae</taxon>
        <taxon>Streptophyta</taxon>
        <taxon>Embryophyta</taxon>
        <taxon>Tracheophyta</taxon>
        <taxon>Spermatophyta</taxon>
        <taxon>Magnoliopsida</taxon>
        <taxon>Liliopsida</taxon>
        <taxon>Zingiberales</taxon>
        <taxon>Cannaceae</taxon>
        <taxon>Canna</taxon>
    </lineage>
</organism>